<organism evidence="3 4">
    <name type="scientific">Chryseobacterium luquanense</name>
    <dbReference type="NCBI Taxonomy" id="2983766"/>
    <lineage>
        <taxon>Bacteria</taxon>
        <taxon>Pseudomonadati</taxon>
        <taxon>Bacteroidota</taxon>
        <taxon>Flavobacteriia</taxon>
        <taxon>Flavobacteriales</taxon>
        <taxon>Weeksellaceae</taxon>
        <taxon>Chryseobacterium group</taxon>
        <taxon>Chryseobacterium</taxon>
    </lineage>
</organism>
<dbReference type="InterPro" id="IPR055650">
    <property type="entry name" value="DUF7226"/>
</dbReference>
<comment type="caution">
    <text evidence="3">The sequence shown here is derived from an EMBL/GenBank/DDBJ whole genome shotgun (WGS) entry which is preliminary data.</text>
</comment>
<protein>
    <submittedName>
        <fullName evidence="3">DUF262 domain-containing protein</fullName>
    </submittedName>
</protein>
<keyword evidence="4" id="KW-1185">Reference proteome</keyword>
<sequence>MKIPISEVPQADELKKVIMTVEAVYYDNNTFKKIADYVGFTERQGRYYRLAAIILGFLENDNNNAILTFEGRTIVGLNSNDQMIFLRSVLRSNGLFQRILFEIRSRDEGISKSELLDLLLKIIDGAEETIRRRYNTIVSWLLDTELILQGLKRNSINEKSYTINHDLDDEDIETVFKKNEIEELDENTSREQPFDAAKVNIETKTPSLDTLIRRIEENEIEMNTESYFQRNNELWSIDKQSQLIESILIRFPLPAFFFDASDDNNWLVVDGLQRLSSIRNFCVNKSLRLQKLEFLPHLNGLGFEDLPGDLKRILKESQVVIYKIMPGTPVDVKFNIFKRINTGGLVLEPQEIRHALFQGIPADFIKKLANNEYFKLATDNKIPSDRMQDRDFVTRFLCFYLLGIEDYNSDLETYMSRAMSKLNDKSIDLIKIEKDFSKSMNLAFEIFGKTAFRKVIELNKRVPPINKALFDALSTQFAFLENESVTRLILFRKLMQTELIDELKSDREFYDSVSNSTGTKNNVLTRHYKIKQIIESILNNDVL</sequence>
<dbReference type="PANTHER" id="PTHR39639">
    <property type="entry name" value="CHROMOSOME 16, WHOLE GENOME SHOTGUN SEQUENCE"/>
    <property type="match status" value="1"/>
</dbReference>
<dbReference type="RefSeq" id="WP_267279537.1">
    <property type="nucleotide sequence ID" value="NZ_JAOVZV010000001.1"/>
</dbReference>
<evidence type="ECO:0000313" key="3">
    <source>
        <dbReference type="EMBL" id="MCX8530861.1"/>
    </source>
</evidence>
<reference evidence="3" key="1">
    <citation type="submission" date="2022-10" db="EMBL/GenBank/DDBJ databases">
        <title>Chryseobacterium sp. nov., a novel bacterial species.</title>
        <authorList>
            <person name="Cao Y."/>
        </authorList>
    </citation>
    <scope>NUCLEOTIDE SEQUENCE</scope>
    <source>
        <strain evidence="3">KC 927</strain>
    </source>
</reference>
<dbReference type="Pfam" id="PF23871">
    <property type="entry name" value="DUF7226"/>
    <property type="match status" value="1"/>
</dbReference>
<feature type="domain" description="DUF7226" evidence="2">
    <location>
        <begin position="16"/>
        <end position="141"/>
    </location>
</feature>
<evidence type="ECO:0000259" key="1">
    <source>
        <dbReference type="Pfam" id="PF03235"/>
    </source>
</evidence>
<name>A0ABT3XY95_9FLAO</name>
<gene>
    <name evidence="3" type="ORF">OEA66_00690</name>
</gene>
<dbReference type="Proteomes" id="UP001070176">
    <property type="component" value="Unassembled WGS sequence"/>
</dbReference>
<feature type="domain" description="GmrSD restriction endonucleases N-terminal" evidence="1">
    <location>
        <begin position="224"/>
        <end position="357"/>
    </location>
</feature>
<dbReference type="EMBL" id="JAOVZV010000001">
    <property type="protein sequence ID" value="MCX8530861.1"/>
    <property type="molecule type" value="Genomic_DNA"/>
</dbReference>
<accession>A0ABT3XY95</accession>
<evidence type="ECO:0000313" key="4">
    <source>
        <dbReference type="Proteomes" id="UP001070176"/>
    </source>
</evidence>
<dbReference type="Pfam" id="PF03235">
    <property type="entry name" value="GmrSD_N"/>
    <property type="match status" value="1"/>
</dbReference>
<evidence type="ECO:0000259" key="2">
    <source>
        <dbReference type="Pfam" id="PF23871"/>
    </source>
</evidence>
<dbReference type="PANTHER" id="PTHR39639:SF1">
    <property type="entry name" value="DUF262 DOMAIN-CONTAINING PROTEIN"/>
    <property type="match status" value="1"/>
</dbReference>
<dbReference type="InterPro" id="IPR004919">
    <property type="entry name" value="GmrSD_N"/>
</dbReference>
<proteinExistence type="predicted"/>